<dbReference type="Pfam" id="PF21447">
    <property type="entry name" value="Ppx-GppA_III"/>
    <property type="match status" value="1"/>
</dbReference>
<name>A0A2V2MYT9_9EURY</name>
<feature type="domain" description="Ppx/GppA phosphatase C-terminal" evidence="1">
    <location>
        <begin position="22"/>
        <end position="162"/>
    </location>
</feature>
<evidence type="ECO:0000313" key="3">
    <source>
        <dbReference type="Proteomes" id="UP000245657"/>
    </source>
</evidence>
<dbReference type="RefSeq" id="WP_109969692.1">
    <property type="nucleotide sequence ID" value="NZ_CP176093.1"/>
</dbReference>
<dbReference type="InterPro" id="IPR050273">
    <property type="entry name" value="GppA/Ppx_hydrolase"/>
</dbReference>
<dbReference type="SUPFAM" id="SSF109604">
    <property type="entry name" value="HD-domain/PDEase-like"/>
    <property type="match status" value="1"/>
</dbReference>
<dbReference type="PANTHER" id="PTHR30005">
    <property type="entry name" value="EXOPOLYPHOSPHATASE"/>
    <property type="match status" value="1"/>
</dbReference>
<evidence type="ECO:0000313" key="2">
    <source>
        <dbReference type="EMBL" id="PWR70586.1"/>
    </source>
</evidence>
<proteinExistence type="predicted"/>
<gene>
    <name evidence="2" type="ORF">DK846_14435</name>
</gene>
<dbReference type="Gene3D" id="1.10.3210.10">
    <property type="entry name" value="Hypothetical protein af1432"/>
    <property type="match status" value="1"/>
</dbReference>
<dbReference type="PANTHER" id="PTHR30005:SF0">
    <property type="entry name" value="RETROGRADE REGULATION PROTEIN 2"/>
    <property type="match status" value="1"/>
</dbReference>
<dbReference type="GO" id="GO:0016462">
    <property type="term" value="F:pyrophosphatase activity"/>
    <property type="evidence" value="ECO:0007669"/>
    <property type="project" value="TreeGrafter"/>
</dbReference>
<dbReference type="GeneID" id="97547688"/>
<reference evidence="2 3" key="1">
    <citation type="submission" date="2018-05" db="EMBL/GenBank/DDBJ databases">
        <title>Draft genome of Methanospirillum lacunae Ki8-1.</title>
        <authorList>
            <person name="Dueholm M.S."/>
            <person name="Nielsen P.H."/>
            <person name="Bakmann L.F."/>
            <person name="Otzen D.E."/>
        </authorList>
    </citation>
    <scope>NUCLEOTIDE SEQUENCE [LARGE SCALE GENOMIC DNA]</scope>
    <source>
        <strain evidence="2 3">Ki8-1</strain>
    </source>
</reference>
<protein>
    <recommendedName>
        <fullName evidence="1">Ppx/GppA phosphatase C-terminal domain-containing protein</fullName>
    </recommendedName>
</protein>
<evidence type="ECO:0000259" key="1">
    <source>
        <dbReference type="Pfam" id="PF21447"/>
    </source>
</evidence>
<dbReference type="InterPro" id="IPR048950">
    <property type="entry name" value="Ppx_GppA_C"/>
</dbReference>
<comment type="caution">
    <text evidence="2">The sequence shown here is derived from an EMBL/GenBank/DDBJ whole genome shotgun (WGS) entry which is preliminary data.</text>
</comment>
<dbReference type="OrthoDB" id="117488at2157"/>
<dbReference type="AlphaFoldDB" id="A0A2V2MYT9"/>
<dbReference type="Proteomes" id="UP000245657">
    <property type="component" value="Unassembled WGS sequence"/>
</dbReference>
<keyword evidence="3" id="KW-1185">Reference proteome</keyword>
<organism evidence="2 3">
    <name type="scientific">Methanospirillum lacunae</name>
    <dbReference type="NCBI Taxonomy" id="668570"/>
    <lineage>
        <taxon>Archaea</taxon>
        <taxon>Methanobacteriati</taxon>
        <taxon>Methanobacteriota</taxon>
        <taxon>Stenosarchaea group</taxon>
        <taxon>Methanomicrobia</taxon>
        <taxon>Methanomicrobiales</taxon>
        <taxon>Methanospirillaceae</taxon>
        <taxon>Methanospirillum</taxon>
    </lineage>
</organism>
<accession>A0A2V2MYT9</accession>
<sequence length="206" mass="23395">MSFTDSIRVGQLEEQSVDPTLSFMERYDPDHPHAFQVERLSGLLFDLLTGFHGMGDPERRLLSLASLLHDIGWSVPSRPHHKASMDLILSDTTIPLTPTDRQIVALIARYHRKAHPDPSHSSFARLTNKEKWQVRWSAGILRLADALDRFHRSSVQELSIQTGEGVIQIDCRTTDDHIPEPETRVLEKKSALLSEVTGCRIEISWN</sequence>
<dbReference type="EMBL" id="QGMY01000011">
    <property type="protein sequence ID" value="PWR70586.1"/>
    <property type="molecule type" value="Genomic_DNA"/>
</dbReference>